<feature type="transmembrane region" description="Helical" evidence="7">
    <location>
        <begin position="274"/>
        <end position="302"/>
    </location>
</feature>
<feature type="transmembrane region" description="Helical" evidence="7">
    <location>
        <begin position="314"/>
        <end position="336"/>
    </location>
</feature>
<feature type="transmembrane region" description="Helical" evidence="7">
    <location>
        <begin position="343"/>
        <end position="361"/>
    </location>
</feature>
<keyword evidence="10" id="KW-1185">Reference proteome</keyword>
<dbReference type="PANTHER" id="PTHR42718:SF46">
    <property type="entry name" value="BLR6921 PROTEIN"/>
    <property type="match status" value="1"/>
</dbReference>
<name>A0A6N7YVR1_9PSEU</name>
<keyword evidence="4 7" id="KW-0812">Transmembrane</keyword>
<accession>A0A6N7YVR1</accession>
<feature type="transmembrane region" description="Helical" evidence="7">
    <location>
        <begin position="231"/>
        <end position="253"/>
    </location>
</feature>
<evidence type="ECO:0000313" key="10">
    <source>
        <dbReference type="Proteomes" id="UP000440096"/>
    </source>
</evidence>
<dbReference type="InterPro" id="IPR036259">
    <property type="entry name" value="MFS_trans_sf"/>
</dbReference>
<dbReference type="InterPro" id="IPR011701">
    <property type="entry name" value="MFS"/>
</dbReference>
<organism evidence="9 10">
    <name type="scientific">Amycolatopsis pithecellobii</name>
    <dbReference type="NCBI Taxonomy" id="664692"/>
    <lineage>
        <taxon>Bacteria</taxon>
        <taxon>Bacillati</taxon>
        <taxon>Actinomycetota</taxon>
        <taxon>Actinomycetes</taxon>
        <taxon>Pseudonocardiales</taxon>
        <taxon>Pseudonocardiaceae</taxon>
        <taxon>Amycolatopsis</taxon>
    </lineage>
</organism>
<evidence type="ECO:0000259" key="8">
    <source>
        <dbReference type="PROSITE" id="PS50850"/>
    </source>
</evidence>
<feature type="transmembrane region" description="Helical" evidence="7">
    <location>
        <begin position="405"/>
        <end position="429"/>
    </location>
</feature>
<feature type="transmembrane region" description="Helical" evidence="7">
    <location>
        <begin position="373"/>
        <end position="393"/>
    </location>
</feature>
<keyword evidence="5 7" id="KW-1133">Transmembrane helix</keyword>
<dbReference type="SUPFAM" id="SSF103473">
    <property type="entry name" value="MFS general substrate transporter"/>
    <property type="match status" value="1"/>
</dbReference>
<evidence type="ECO:0000256" key="2">
    <source>
        <dbReference type="ARBA" id="ARBA00022448"/>
    </source>
</evidence>
<dbReference type="Gene3D" id="1.20.1720.10">
    <property type="entry name" value="Multidrug resistance protein D"/>
    <property type="match status" value="1"/>
</dbReference>
<protein>
    <submittedName>
        <fullName evidence="9">MFS transporter</fullName>
    </submittedName>
</protein>
<comment type="caution">
    <text evidence="9">The sequence shown here is derived from an EMBL/GenBank/DDBJ whole genome shotgun (WGS) entry which is preliminary data.</text>
</comment>
<dbReference type="Proteomes" id="UP000440096">
    <property type="component" value="Unassembled WGS sequence"/>
</dbReference>
<feature type="transmembrane region" description="Helical" evidence="7">
    <location>
        <begin position="171"/>
        <end position="193"/>
    </location>
</feature>
<feature type="transmembrane region" description="Helical" evidence="7">
    <location>
        <begin position="449"/>
        <end position="471"/>
    </location>
</feature>
<dbReference type="RefSeq" id="WP_154759307.1">
    <property type="nucleotide sequence ID" value="NZ_WMBA01000044.1"/>
</dbReference>
<dbReference type="Pfam" id="PF07690">
    <property type="entry name" value="MFS_1"/>
    <property type="match status" value="1"/>
</dbReference>
<feature type="transmembrane region" description="Helical" evidence="7">
    <location>
        <begin position="55"/>
        <end position="74"/>
    </location>
</feature>
<feature type="transmembrane region" description="Helical" evidence="7">
    <location>
        <begin position="116"/>
        <end position="137"/>
    </location>
</feature>
<sequence length="481" mass="48655">MTRVENPPASVLSTWPGRLALVLLCAAGFADQIDAVIVNVAMPAIQARFGLSQQSLQWVVSGYLLAYGGGLLLGARAADLLGRRRVLAVGVAVFAIASLIGGLAPTAGVLVGARVLQGAGAAAMAPAAFSLVLTSFGSDRPRAIIAWGSILAVSTTAGVLLGGGLTQTAGWRSVLLINPAICVVILTGIFRLLPDDRRSAPWRTFDIYGALLSTGGLGLLIWAVVEAPQAGWGASITIARLAGAAAFLCGFAMNERRCERRGGKPLVPLSIVRVRGLVAANATQAVAIAGLFSMFFCVTLYMQSVLGYSALQTGLAYLPATVGVVLGIGVATTFLIPRIGTRPVIVGGLVLAAAGVGWLSLLPVHGDYVADLLPGLIGFSVGLGLVFVAVLNAATAGVGPDHSGLASGLVQTSTQIGGAIGIAVLTTVATSRTTDLLAAGEPPLDALTAGFRLALLVSCIAILGAAGLGLLTANTRKTDAV</sequence>
<proteinExistence type="predicted"/>
<feature type="transmembrane region" description="Helical" evidence="7">
    <location>
        <begin position="86"/>
        <end position="104"/>
    </location>
</feature>
<evidence type="ECO:0000256" key="7">
    <source>
        <dbReference type="SAM" id="Phobius"/>
    </source>
</evidence>
<dbReference type="PROSITE" id="PS50850">
    <property type="entry name" value="MFS"/>
    <property type="match status" value="1"/>
</dbReference>
<feature type="domain" description="Major facilitator superfamily (MFS) profile" evidence="8">
    <location>
        <begin position="20"/>
        <end position="476"/>
    </location>
</feature>
<gene>
    <name evidence="9" type="ORF">GKO32_24770</name>
</gene>
<dbReference type="OrthoDB" id="9781469at2"/>
<evidence type="ECO:0000256" key="5">
    <source>
        <dbReference type="ARBA" id="ARBA00022989"/>
    </source>
</evidence>
<dbReference type="Gene3D" id="1.20.1250.20">
    <property type="entry name" value="MFS general substrate transporter like domains"/>
    <property type="match status" value="1"/>
</dbReference>
<dbReference type="InterPro" id="IPR020846">
    <property type="entry name" value="MFS_dom"/>
</dbReference>
<feature type="transmembrane region" description="Helical" evidence="7">
    <location>
        <begin position="144"/>
        <end position="165"/>
    </location>
</feature>
<comment type="subcellular location">
    <subcellularLocation>
        <location evidence="1">Cell membrane</location>
        <topology evidence="1">Multi-pass membrane protein</topology>
    </subcellularLocation>
</comment>
<keyword evidence="3" id="KW-1003">Cell membrane</keyword>
<evidence type="ECO:0000256" key="4">
    <source>
        <dbReference type="ARBA" id="ARBA00022692"/>
    </source>
</evidence>
<dbReference type="AlphaFoldDB" id="A0A6N7YVR1"/>
<evidence type="ECO:0000256" key="3">
    <source>
        <dbReference type="ARBA" id="ARBA00022475"/>
    </source>
</evidence>
<evidence type="ECO:0000256" key="1">
    <source>
        <dbReference type="ARBA" id="ARBA00004651"/>
    </source>
</evidence>
<dbReference type="GO" id="GO:0005886">
    <property type="term" value="C:plasma membrane"/>
    <property type="evidence" value="ECO:0007669"/>
    <property type="project" value="UniProtKB-SubCell"/>
</dbReference>
<evidence type="ECO:0000313" key="9">
    <source>
        <dbReference type="EMBL" id="MTD57167.1"/>
    </source>
</evidence>
<keyword evidence="6 7" id="KW-0472">Membrane</keyword>
<dbReference type="PROSITE" id="PS00216">
    <property type="entry name" value="SUGAR_TRANSPORT_1"/>
    <property type="match status" value="1"/>
</dbReference>
<evidence type="ECO:0000256" key="6">
    <source>
        <dbReference type="ARBA" id="ARBA00023136"/>
    </source>
</evidence>
<dbReference type="EMBL" id="WMBA01000044">
    <property type="protein sequence ID" value="MTD57167.1"/>
    <property type="molecule type" value="Genomic_DNA"/>
</dbReference>
<reference evidence="9 10" key="1">
    <citation type="submission" date="2019-11" db="EMBL/GenBank/DDBJ databases">
        <title>Draft genome of Amycolatopsis RM579.</title>
        <authorList>
            <person name="Duangmal K."/>
            <person name="Mingma R."/>
        </authorList>
    </citation>
    <scope>NUCLEOTIDE SEQUENCE [LARGE SCALE GENOMIC DNA]</scope>
    <source>
        <strain evidence="9 10">RM579</strain>
    </source>
</reference>
<keyword evidence="2" id="KW-0813">Transport</keyword>
<dbReference type="CDD" id="cd17321">
    <property type="entry name" value="MFS_MMR_MDR_like"/>
    <property type="match status" value="1"/>
</dbReference>
<dbReference type="PANTHER" id="PTHR42718">
    <property type="entry name" value="MAJOR FACILITATOR SUPERFAMILY MULTIDRUG TRANSPORTER MFSC"/>
    <property type="match status" value="1"/>
</dbReference>
<feature type="transmembrane region" description="Helical" evidence="7">
    <location>
        <begin position="205"/>
        <end position="225"/>
    </location>
</feature>
<dbReference type="InterPro" id="IPR005829">
    <property type="entry name" value="Sugar_transporter_CS"/>
</dbReference>
<dbReference type="GO" id="GO:0022857">
    <property type="term" value="F:transmembrane transporter activity"/>
    <property type="evidence" value="ECO:0007669"/>
    <property type="project" value="InterPro"/>
</dbReference>